<comment type="caution">
    <text evidence="1">The sequence shown here is derived from an EMBL/GenBank/DDBJ whole genome shotgun (WGS) entry which is preliminary data.</text>
</comment>
<dbReference type="EMBL" id="JAUHQA010000001">
    <property type="protein sequence ID" value="MDN4480265.1"/>
    <property type="molecule type" value="Genomic_DNA"/>
</dbReference>
<dbReference type="Proteomes" id="UP001172708">
    <property type="component" value="Unassembled WGS sequence"/>
</dbReference>
<gene>
    <name evidence="1" type="ORF">QQX02_04930</name>
</gene>
<evidence type="ECO:0000313" key="1">
    <source>
        <dbReference type="EMBL" id="MDN4480265.1"/>
    </source>
</evidence>
<dbReference type="Pfam" id="PF19674">
    <property type="entry name" value="DUF6177"/>
    <property type="match status" value="1"/>
</dbReference>
<keyword evidence="2" id="KW-1185">Reference proteome</keyword>
<reference evidence="1" key="1">
    <citation type="submission" date="2023-06" db="EMBL/GenBank/DDBJ databases">
        <title>Egi l300058.</title>
        <authorList>
            <person name="Gao L."/>
            <person name="Fang B.-Z."/>
            <person name="Li W.-J."/>
        </authorList>
    </citation>
    <scope>NUCLEOTIDE SEQUENCE</scope>
    <source>
        <strain evidence="1">EGI L300058</strain>
    </source>
</reference>
<organism evidence="1 2">
    <name type="scientific">Demequina muriae</name>
    <dbReference type="NCBI Taxonomy" id="3051664"/>
    <lineage>
        <taxon>Bacteria</taxon>
        <taxon>Bacillati</taxon>
        <taxon>Actinomycetota</taxon>
        <taxon>Actinomycetes</taxon>
        <taxon>Micrococcales</taxon>
        <taxon>Demequinaceae</taxon>
        <taxon>Demequina</taxon>
    </lineage>
</organism>
<evidence type="ECO:0000313" key="2">
    <source>
        <dbReference type="Proteomes" id="UP001172708"/>
    </source>
</evidence>
<name>A0ABT8GFR5_9MICO</name>
<proteinExistence type="predicted"/>
<protein>
    <submittedName>
        <fullName evidence="1">DUF6177 family protein</fullName>
    </submittedName>
</protein>
<sequence length="360" mass="38311">METSSPYPAPDLAAHPLVRAVTDRAVVMDVRSDPVYFSEGTADVLSRAAAIGLRPVVVTPPQTRMTFAARYIIEMMEGRWLHAMPDGTVRSPFTGMRWEYATDPVRPERRGEVIGVDPLESPPVMLAGFSVSVHHAASDALVIGGVAEVLAESLADDEPAAWNVHEPALLRWDRSTVTAHARVRMPGIARVFIVGAKGRFQATVSVRRTDTGVEETVSGIAAVPGVVSAADALPALTERARSALRAVADNVRMPLQGTVSATPGWPDLMQRPGRAAPPVPLAMLVGPRAVHLLALDITTAAAAHRVEQAGSGKLPSVVVSFEPRPDGSWDEIAQLVSVAGVDRVRAAAGVAEPREQEDLR</sequence>
<dbReference type="RefSeq" id="WP_301141627.1">
    <property type="nucleotide sequence ID" value="NZ_JAUHQA010000001.1"/>
</dbReference>
<dbReference type="InterPro" id="IPR046175">
    <property type="entry name" value="DUF6177"/>
</dbReference>
<accession>A0ABT8GFR5</accession>